<dbReference type="EMBL" id="JAPIVE010000002">
    <property type="protein sequence ID" value="MCX2524248.1"/>
    <property type="molecule type" value="Genomic_DNA"/>
</dbReference>
<accession>A0AA41ZLX4</accession>
<dbReference type="Proteomes" id="UP001165678">
    <property type="component" value="Unassembled WGS sequence"/>
</dbReference>
<dbReference type="InterPro" id="IPR051043">
    <property type="entry name" value="Sulfatase_Mod_Factor_Kinase"/>
</dbReference>
<evidence type="ECO:0000313" key="7">
    <source>
        <dbReference type="Proteomes" id="UP001165678"/>
    </source>
</evidence>
<dbReference type="Gene3D" id="3.90.1580.10">
    <property type="entry name" value="paralog of FGE (formylglycine-generating enzyme)"/>
    <property type="match status" value="1"/>
</dbReference>
<dbReference type="InterPro" id="IPR034660">
    <property type="entry name" value="DinB/YfiT-like"/>
</dbReference>
<dbReference type="SUPFAM" id="SSF56436">
    <property type="entry name" value="C-type lectin-like"/>
    <property type="match status" value="1"/>
</dbReference>
<keyword evidence="7" id="KW-1185">Reference proteome</keyword>
<dbReference type="InterPro" id="IPR016187">
    <property type="entry name" value="CTDL_fold"/>
</dbReference>
<dbReference type="RefSeq" id="WP_265896145.1">
    <property type="nucleotide sequence ID" value="NZ_JAPIVE010000002.1"/>
</dbReference>
<keyword evidence="1" id="KW-0560">Oxidoreductase</keyword>
<protein>
    <submittedName>
        <fullName evidence="6">Ergothioneine biosynthesis protein EgtB</fullName>
    </submittedName>
</protein>
<sequence>MSQSGSRTSVPDETPCVDTWLTRYRQVREASEAICRPLACEDYVIQSMPDVSPPKWHLAHVSWFFEAFLLKPFLPGYTPIDPAFDYLFNSYYETHGAPFPRALRGTMSRPTVAEVHAFRAHVDQAMTALLSEPPADAREEIMHRVELGLHHEQQHQELLVMDIKHILGMNPLHPVYRSDAARPSADAAGPQGWVDFPEGVRQIGRDPETGFTFDCETPRHRVYQAAFSLARRPVTNAEYMAFMADGGYERTELWLSDGWAARRSHGWTAPLYWSRHDGVWHHMTLGGLKPVDPDAPVCHVSFFEADAFARWAGARLPVEAEWEIAAQEYPVAGHFQGQGQYQPVAAAASDEALVQMYGDVWEWTASAFRPYPGFAPLPGTLGEYNGKFMSGQMVLRGGCCATPEHHVRDSYRNFFPPDARWAFSGLRLARDLT</sequence>
<dbReference type="PANTHER" id="PTHR23150:SF36">
    <property type="entry name" value="HERCYNINE OXYGENASE"/>
    <property type="match status" value="1"/>
</dbReference>
<dbReference type="SUPFAM" id="SSF109854">
    <property type="entry name" value="DinB/YfiT-like putative metalloenzymes"/>
    <property type="match status" value="1"/>
</dbReference>
<dbReference type="Pfam" id="PF12867">
    <property type="entry name" value="DinB_2"/>
    <property type="match status" value="1"/>
</dbReference>
<keyword evidence="2" id="KW-0408">Iron</keyword>
<evidence type="ECO:0000256" key="3">
    <source>
        <dbReference type="ARBA" id="ARBA00037882"/>
    </source>
</evidence>
<evidence type="ECO:0000256" key="1">
    <source>
        <dbReference type="ARBA" id="ARBA00023002"/>
    </source>
</evidence>
<comment type="caution">
    <text evidence="6">The sequence shown here is derived from an EMBL/GenBank/DDBJ whole genome shotgun (WGS) entry which is preliminary data.</text>
</comment>
<organism evidence="6 7">
    <name type="scientific">Larsenimonas rhizosphaerae</name>
    <dbReference type="NCBI Taxonomy" id="2944682"/>
    <lineage>
        <taxon>Bacteria</taxon>
        <taxon>Pseudomonadati</taxon>
        <taxon>Pseudomonadota</taxon>
        <taxon>Gammaproteobacteria</taxon>
        <taxon>Oceanospirillales</taxon>
        <taxon>Halomonadaceae</taxon>
        <taxon>Larsenimonas</taxon>
    </lineage>
</organism>
<dbReference type="Pfam" id="PF03781">
    <property type="entry name" value="FGE-sulfatase"/>
    <property type="match status" value="1"/>
</dbReference>
<evidence type="ECO:0000256" key="2">
    <source>
        <dbReference type="ARBA" id="ARBA00023004"/>
    </source>
</evidence>
<name>A0AA41ZLX4_9GAMM</name>
<dbReference type="AlphaFoldDB" id="A0AA41ZLX4"/>
<dbReference type="InterPro" id="IPR017806">
    <property type="entry name" value="EgtB"/>
</dbReference>
<dbReference type="GO" id="GO:0052699">
    <property type="term" value="P:ergothioneine biosynthetic process"/>
    <property type="evidence" value="ECO:0007669"/>
    <property type="project" value="InterPro"/>
</dbReference>
<feature type="domain" description="DinB-like" evidence="5">
    <location>
        <begin position="24"/>
        <end position="157"/>
    </location>
</feature>
<dbReference type="InterPro" id="IPR042095">
    <property type="entry name" value="SUMF_sf"/>
</dbReference>
<reference evidence="6" key="1">
    <citation type="submission" date="2022-11" db="EMBL/GenBank/DDBJ databases">
        <title>Larsenimonas rhizosphaerae sp. nov., isolated from a tidal mudflat.</title>
        <authorList>
            <person name="Lee S.D."/>
            <person name="Kim I.S."/>
        </authorList>
    </citation>
    <scope>NUCLEOTIDE SEQUENCE</scope>
    <source>
        <strain evidence="6">GH2-1</strain>
    </source>
</reference>
<proteinExistence type="predicted"/>
<dbReference type="PANTHER" id="PTHR23150">
    <property type="entry name" value="SULFATASE MODIFYING FACTOR 1, 2"/>
    <property type="match status" value="1"/>
</dbReference>
<dbReference type="InterPro" id="IPR005532">
    <property type="entry name" value="SUMF_dom"/>
</dbReference>
<evidence type="ECO:0000259" key="5">
    <source>
        <dbReference type="Pfam" id="PF12867"/>
    </source>
</evidence>
<dbReference type="NCBIfam" id="TIGR03440">
    <property type="entry name" value="egtB_TIGR03440"/>
    <property type="match status" value="1"/>
</dbReference>
<evidence type="ECO:0000313" key="6">
    <source>
        <dbReference type="EMBL" id="MCX2524248.1"/>
    </source>
</evidence>
<evidence type="ECO:0000259" key="4">
    <source>
        <dbReference type="Pfam" id="PF03781"/>
    </source>
</evidence>
<dbReference type="InterPro" id="IPR024775">
    <property type="entry name" value="DinB-like"/>
</dbReference>
<comment type="pathway">
    <text evidence="3">Amino-acid biosynthesis; ergothioneine biosynthesis.</text>
</comment>
<gene>
    <name evidence="6" type="primary">egtB</name>
    <name evidence="6" type="ORF">OQ287_08340</name>
</gene>
<feature type="domain" description="Sulfatase-modifying factor enzyme-like" evidence="4">
    <location>
        <begin position="192"/>
        <end position="430"/>
    </location>
</feature>